<evidence type="ECO:0000313" key="2">
    <source>
        <dbReference type="EMBL" id="PVI01174.1"/>
    </source>
</evidence>
<evidence type="ECO:0000256" key="1">
    <source>
        <dbReference type="SAM" id="MobiDB-lite"/>
    </source>
</evidence>
<feature type="region of interest" description="Disordered" evidence="1">
    <location>
        <begin position="1"/>
        <end position="91"/>
    </location>
</feature>
<accession>A0A2V1DV71</accession>
<dbReference type="Proteomes" id="UP000244855">
    <property type="component" value="Unassembled WGS sequence"/>
</dbReference>
<dbReference type="EMBL" id="KZ805361">
    <property type="protein sequence ID" value="PVI01174.1"/>
    <property type="molecule type" value="Genomic_DNA"/>
</dbReference>
<evidence type="ECO:0000313" key="3">
    <source>
        <dbReference type="Proteomes" id="UP000244855"/>
    </source>
</evidence>
<dbReference type="AlphaFoldDB" id="A0A2V1DV71"/>
<organism evidence="2 3">
    <name type="scientific">Periconia macrospinosa</name>
    <dbReference type="NCBI Taxonomy" id="97972"/>
    <lineage>
        <taxon>Eukaryota</taxon>
        <taxon>Fungi</taxon>
        <taxon>Dikarya</taxon>
        <taxon>Ascomycota</taxon>
        <taxon>Pezizomycotina</taxon>
        <taxon>Dothideomycetes</taxon>
        <taxon>Pleosporomycetidae</taxon>
        <taxon>Pleosporales</taxon>
        <taxon>Massarineae</taxon>
        <taxon>Periconiaceae</taxon>
        <taxon>Periconia</taxon>
    </lineage>
</organism>
<keyword evidence="3" id="KW-1185">Reference proteome</keyword>
<protein>
    <submittedName>
        <fullName evidence="2">Uncharacterized protein</fullName>
    </submittedName>
</protein>
<feature type="compositionally biased region" description="Polar residues" evidence="1">
    <location>
        <begin position="34"/>
        <end position="44"/>
    </location>
</feature>
<gene>
    <name evidence="2" type="ORF">DM02DRAFT_654689</name>
</gene>
<name>A0A2V1DV71_9PLEO</name>
<proteinExistence type="predicted"/>
<reference evidence="2 3" key="1">
    <citation type="journal article" date="2018" name="Sci. Rep.">
        <title>Comparative genomics provides insights into the lifestyle and reveals functional heterogeneity of dark septate endophytic fungi.</title>
        <authorList>
            <person name="Knapp D.G."/>
            <person name="Nemeth J.B."/>
            <person name="Barry K."/>
            <person name="Hainaut M."/>
            <person name="Henrissat B."/>
            <person name="Johnson J."/>
            <person name="Kuo A."/>
            <person name="Lim J.H.P."/>
            <person name="Lipzen A."/>
            <person name="Nolan M."/>
            <person name="Ohm R.A."/>
            <person name="Tamas L."/>
            <person name="Grigoriev I.V."/>
            <person name="Spatafora J.W."/>
            <person name="Nagy L.G."/>
            <person name="Kovacs G.M."/>
        </authorList>
    </citation>
    <scope>NUCLEOTIDE SEQUENCE [LARGE SCALE GENOMIC DNA]</scope>
    <source>
        <strain evidence="2 3">DSE2036</strain>
    </source>
</reference>
<sequence>MDRPLRTRLPKPWAHLEKTPWQRSNPRAGDPSKQETAVPTHQQSPRPPQRSIRNKHKTQASISTRESALDKACKHPIQSHITRRRSGDVVEMENTTQQPAELAAYSFQYRVRDPTLYQSESLSVRRVGFFISSSYWTVITPQCGPEKNEKKGG</sequence>